<comment type="caution">
    <text evidence="3">The sequence shown here is derived from an EMBL/GenBank/DDBJ whole genome shotgun (WGS) entry which is preliminary data.</text>
</comment>
<feature type="transmembrane region" description="Helical" evidence="2">
    <location>
        <begin position="231"/>
        <end position="256"/>
    </location>
</feature>
<gene>
    <name evidence="3" type="ORF">FCALED_LOCUS11598</name>
</gene>
<evidence type="ECO:0000256" key="2">
    <source>
        <dbReference type="SAM" id="Phobius"/>
    </source>
</evidence>
<dbReference type="AlphaFoldDB" id="A0A9N9E639"/>
<accession>A0A9N9E639</accession>
<evidence type="ECO:0000313" key="4">
    <source>
        <dbReference type="Proteomes" id="UP000789570"/>
    </source>
</evidence>
<feature type="transmembrane region" description="Helical" evidence="2">
    <location>
        <begin position="193"/>
        <end position="211"/>
    </location>
</feature>
<protein>
    <submittedName>
        <fullName evidence="3">11692_t:CDS:1</fullName>
    </submittedName>
</protein>
<feature type="compositionally biased region" description="Polar residues" evidence="1">
    <location>
        <begin position="309"/>
        <end position="336"/>
    </location>
</feature>
<feature type="transmembrane region" description="Helical" evidence="2">
    <location>
        <begin position="124"/>
        <end position="143"/>
    </location>
</feature>
<organism evidence="3 4">
    <name type="scientific">Funneliformis caledonium</name>
    <dbReference type="NCBI Taxonomy" id="1117310"/>
    <lineage>
        <taxon>Eukaryota</taxon>
        <taxon>Fungi</taxon>
        <taxon>Fungi incertae sedis</taxon>
        <taxon>Mucoromycota</taxon>
        <taxon>Glomeromycotina</taxon>
        <taxon>Glomeromycetes</taxon>
        <taxon>Glomerales</taxon>
        <taxon>Glomeraceae</taxon>
        <taxon>Funneliformis</taxon>
    </lineage>
</organism>
<dbReference type="OrthoDB" id="2386429at2759"/>
<feature type="transmembrane region" description="Helical" evidence="2">
    <location>
        <begin position="12"/>
        <end position="38"/>
    </location>
</feature>
<sequence length="336" mass="37892">MPSQQLQLSTSVILYYSTIPSLIISICFVILFAATSLLHLKKLIKFKRKIYAYLFTFSLLRTCLFAFRAAWSQKLDLVILGITSNILLSGGFFVIIEAIYSLLSDWLLILFGTTDASLSTCEDLLLKVLKILSPAFSILGIMGEILEFDAHVALVPFFRQISSLGFLCLVIIYIILVTYFALNYGDGAIRKQLKALVLFISAALLLIELVYRTFVSFANEYHPVNNYEWTFYVFECIPEIILLITLGGIILGEWFYCVEDDNELMIAQKLAKLQEKGKLINACILIKNKAKREREESTKESTEKKGDGKTNSTVINMNNSKTNDVSTRTSANDESV</sequence>
<evidence type="ECO:0000256" key="1">
    <source>
        <dbReference type="SAM" id="MobiDB-lite"/>
    </source>
</evidence>
<keyword evidence="2" id="KW-0812">Transmembrane</keyword>
<feature type="region of interest" description="Disordered" evidence="1">
    <location>
        <begin position="294"/>
        <end position="336"/>
    </location>
</feature>
<evidence type="ECO:0000313" key="3">
    <source>
        <dbReference type="EMBL" id="CAG8662184.1"/>
    </source>
</evidence>
<keyword evidence="4" id="KW-1185">Reference proteome</keyword>
<proteinExistence type="predicted"/>
<feature type="transmembrane region" description="Helical" evidence="2">
    <location>
        <begin position="163"/>
        <end position="181"/>
    </location>
</feature>
<keyword evidence="2" id="KW-0472">Membrane</keyword>
<name>A0A9N9E639_9GLOM</name>
<keyword evidence="2" id="KW-1133">Transmembrane helix</keyword>
<dbReference type="Proteomes" id="UP000789570">
    <property type="component" value="Unassembled WGS sequence"/>
</dbReference>
<reference evidence="3" key="1">
    <citation type="submission" date="2021-06" db="EMBL/GenBank/DDBJ databases">
        <authorList>
            <person name="Kallberg Y."/>
            <person name="Tangrot J."/>
            <person name="Rosling A."/>
        </authorList>
    </citation>
    <scope>NUCLEOTIDE SEQUENCE</scope>
    <source>
        <strain evidence="3">UK204</strain>
    </source>
</reference>
<feature type="transmembrane region" description="Helical" evidence="2">
    <location>
        <begin position="50"/>
        <end position="71"/>
    </location>
</feature>
<feature type="transmembrane region" description="Helical" evidence="2">
    <location>
        <begin position="77"/>
        <end position="103"/>
    </location>
</feature>
<feature type="compositionally biased region" description="Basic and acidic residues" evidence="1">
    <location>
        <begin position="294"/>
        <end position="308"/>
    </location>
</feature>
<dbReference type="EMBL" id="CAJVPQ010005000">
    <property type="protein sequence ID" value="CAG8662184.1"/>
    <property type="molecule type" value="Genomic_DNA"/>
</dbReference>